<reference evidence="1 2" key="1">
    <citation type="submission" date="2015-01" db="EMBL/GenBank/DDBJ databases">
        <title>The Genome Sequence of Exophiala oligosperma CBS72588.</title>
        <authorList>
            <consortium name="The Broad Institute Genomics Platform"/>
            <person name="Cuomo C."/>
            <person name="de Hoog S."/>
            <person name="Gorbushina A."/>
            <person name="Stielow B."/>
            <person name="Teixiera M."/>
            <person name="Abouelleil A."/>
            <person name="Chapman S.B."/>
            <person name="Priest M."/>
            <person name="Young S.K."/>
            <person name="Wortman J."/>
            <person name="Nusbaum C."/>
            <person name="Birren B."/>
        </authorList>
    </citation>
    <scope>NUCLEOTIDE SEQUENCE [LARGE SCALE GENOMIC DNA]</scope>
    <source>
        <strain evidence="1 2">CBS 72588</strain>
    </source>
</reference>
<proteinExistence type="predicted"/>
<dbReference type="RefSeq" id="XP_016258427.1">
    <property type="nucleotide sequence ID" value="XM_016411673.1"/>
</dbReference>
<sequence>MVEDEIFEAHVAELMPRWEQEYSCFQEKCLPVDHYTFDEIADFSTIIDNLGLDPLEQLNNAIADSGAHESRHNDFRYNWRCKLDPLGGPPPPDNYIGSTKALLKQDFGLDVLAGQFEFFDFKKTVSYLTLPMSFLGHGELFMREMSNGWRSYVAYNINPTLQPLSEGPFHAALKALRLESNDTKGSNPY</sequence>
<evidence type="ECO:0000313" key="1">
    <source>
        <dbReference type="EMBL" id="KIW38211.1"/>
    </source>
</evidence>
<dbReference type="EMBL" id="KN847342">
    <property type="protein sequence ID" value="KIW38211.1"/>
    <property type="molecule type" value="Genomic_DNA"/>
</dbReference>
<name>A0A0D2ADC4_9EURO</name>
<dbReference type="VEuPathDB" id="FungiDB:PV06_10151"/>
<organism evidence="1 2">
    <name type="scientific">Exophiala oligosperma</name>
    <dbReference type="NCBI Taxonomy" id="215243"/>
    <lineage>
        <taxon>Eukaryota</taxon>
        <taxon>Fungi</taxon>
        <taxon>Dikarya</taxon>
        <taxon>Ascomycota</taxon>
        <taxon>Pezizomycotina</taxon>
        <taxon>Eurotiomycetes</taxon>
        <taxon>Chaetothyriomycetidae</taxon>
        <taxon>Chaetothyriales</taxon>
        <taxon>Herpotrichiellaceae</taxon>
        <taxon>Exophiala</taxon>
    </lineage>
</organism>
<evidence type="ECO:0000313" key="2">
    <source>
        <dbReference type="Proteomes" id="UP000053342"/>
    </source>
</evidence>
<dbReference type="HOGENOM" id="CLU_1434455_0_0_1"/>
<accession>A0A0D2ADC4</accession>
<dbReference type="AlphaFoldDB" id="A0A0D2ADC4"/>
<protein>
    <submittedName>
        <fullName evidence="1">Uncharacterized protein</fullName>
    </submittedName>
</protein>
<dbReference type="Proteomes" id="UP000053342">
    <property type="component" value="Unassembled WGS sequence"/>
</dbReference>
<dbReference type="GeneID" id="27362225"/>
<gene>
    <name evidence="1" type="ORF">PV06_10151</name>
</gene>
<dbReference type="OrthoDB" id="3795850at2759"/>
<keyword evidence="2" id="KW-1185">Reference proteome</keyword>